<evidence type="ECO:0000259" key="1">
    <source>
        <dbReference type="SMART" id="SM00065"/>
    </source>
</evidence>
<sequence length="244" mass="26866">ASGYTSCAPSADNSGSTTPVRKISAHEFERSGCFLRPMVSTTIDGTPTFLPIPGSDKGSHENLNKGLPVSKTRQELESLNERELIFELVKDICNDLDVRSLCHKILKNVSIIANADRCSLFLVKGEKNDPNRCLISQLFDVSGQSTIEQMEQKEEITIPWGKGIVGYVAESGESVNIPDCYQDSRFSDEVDQKTGYVTRNMLCNPILDIYGQVMGVAQVINKTGTPCFTEKDENGLGPSSRKFF</sequence>
<dbReference type="SUPFAM" id="SSF55781">
    <property type="entry name" value="GAF domain-like"/>
    <property type="match status" value="1"/>
</dbReference>
<dbReference type="AlphaFoldDB" id="A0A7R9MA30"/>
<evidence type="ECO:0000313" key="2">
    <source>
        <dbReference type="EMBL" id="CAD7655269.1"/>
    </source>
</evidence>
<dbReference type="OrthoDB" id="6017640at2759"/>
<accession>A0A7R9MA30</accession>
<dbReference type="InterPro" id="IPR003018">
    <property type="entry name" value="GAF"/>
</dbReference>
<name>A0A7R9MA30_9ACAR</name>
<keyword evidence="3" id="KW-1185">Reference proteome</keyword>
<dbReference type="EMBL" id="CAJPVJ010009225">
    <property type="protein sequence ID" value="CAG2172456.1"/>
    <property type="molecule type" value="Genomic_DNA"/>
</dbReference>
<feature type="non-terminal residue" evidence="2">
    <location>
        <position position="1"/>
    </location>
</feature>
<gene>
    <name evidence="2" type="ORF">ONB1V03_LOCUS11912</name>
</gene>
<dbReference type="SMART" id="SM00065">
    <property type="entry name" value="GAF"/>
    <property type="match status" value="1"/>
</dbReference>
<dbReference type="Gene3D" id="3.30.450.40">
    <property type="match status" value="1"/>
</dbReference>
<feature type="non-terminal residue" evidence="2">
    <location>
        <position position="244"/>
    </location>
</feature>
<dbReference type="EMBL" id="OC924050">
    <property type="protein sequence ID" value="CAD7655269.1"/>
    <property type="molecule type" value="Genomic_DNA"/>
</dbReference>
<reference evidence="2" key="1">
    <citation type="submission" date="2020-11" db="EMBL/GenBank/DDBJ databases">
        <authorList>
            <person name="Tran Van P."/>
        </authorList>
    </citation>
    <scope>NUCLEOTIDE SEQUENCE</scope>
</reference>
<feature type="domain" description="GAF" evidence="1">
    <location>
        <begin position="97"/>
        <end position="242"/>
    </location>
</feature>
<dbReference type="Pfam" id="PF01590">
    <property type="entry name" value="GAF"/>
    <property type="match status" value="1"/>
</dbReference>
<protein>
    <recommendedName>
        <fullName evidence="1">GAF domain-containing protein</fullName>
    </recommendedName>
</protein>
<evidence type="ECO:0000313" key="3">
    <source>
        <dbReference type="Proteomes" id="UP000728032"/>
    </source>
</evidence>
<organism evidence="2">
    <name type="scientific">Oppiella nova</name>
    <dbReference type="NCBI Taxonomy" id="334625"/>
    <lineage>
        <taxon>Eukaryota</taxon>
        <taxon>Metazoa</taxon>
        <taxon>Ecdysozoa</taxon>
        <taxon>Arthropoda</taxon>
        <taxon>Chelicerata</taxon>
        <taxon>Arachnida</taxon>
        <taxon>Acari</taxon>
        <taxon>Acariformes</taxon>
        <taxon>Sarcoptiformes</taxon>
        <taxon>Oribatida</taxon>
        <taxon>Brachypylina</taxon>
        <taxon>Oppioidea</taxon>
        <taxon>Oppiidae</taxon>
        <taxon>Oppiella</taxon>
    </lineage>
</organism>
<proteinExistence type="predicted"/>
<dbReference type="InterPro" id="IPR029016">
    <property type="entry name" value="GAF-like_dom_sf"/>
</dbReference>
<dbReference type="Proteomes" id="UP000728032">
    <property type="component" value="Unassembled WGS sequence"/>
</dbReference>